<dbReference type="AlphaFoldDB" id="A0A177DWI0"/>
<gene>
    <name evidence="13" type="ORF">AA0117_g11629</name>
    <name evidence="12" type="ORF">CC77DRAFT_1017702</name>
</gene>
<evidence type="ECO:0000256" key="9">
    <source>
        <dbReference type="RuleBase" id="RU361193"/>
    </source>
</evidence>
<dbReference type="GO" id="GO:0005783">
    <property type="term" value="C:endoplasmic reticulum"/>
    <property type="evidence" value="ECO:0007669"/>
    <property type="project" value="TreeGrafter"/>
</dbReference>
<evidence type="ECO:0000256" key="3">
    <source>
        <dbReference type="ARBA" id="ARBA00007658"/>
    </source>
</evidence>
<keyword evidence="11" id="KW-1133">Transmembrane helix</keyword>
<evidence type="ECO:0000256" key="2">
    <source>
        <dbReference type="ARBA" id="ARBA00004922"/>
    </source>
</evidence>
<evidence type="ECO:0000256" key="10">
    <source>
        <dbReference type="SAM" id="MobiDB-lite"/>
    </source>
</evidence>
<keyword evidence="11" id="KW-0472">Membrane</keyword>
<dbReference type="InterPro" id="IPR001382">
    <property type="entry name" value="Glyco_hydro_47"/>
</dbReference>
<organism evidence="12 14">
    <name type="scientific">Alternaria alternata</name>
    <name type="common">Alternaria rot fungus</name>
    <name type="synonym">Torula alternata</name>
    <dbReference type="NCBI Taxonomy" id="5599"/>
    <lineage>
        <taxon>Eukaryota</taxon>
        <taxon>Fungi</taxon>
        <taxon>Dikarya</taxon>
        <taxon>Ascomycota</taxon>
        <taxon>Pezizomycotina</taxon>
        <taxon>Dothideomycetes</taxon>
        <taxon>Pleosporomycetidae</taxon>
        <taxon>Pleosporales</taxon>
        <taxon>Pleosporineae</taxon>
        <taxon>Pleosporaceae</taxon>
        <taxon>Alternaria</taxon>
        <taxon>Alternaria sect. Alternaria</taxon>
        <taxon>Alternaria alternata complex</taxon>
    </lineage>
</organism>
<dbReference type="FunFam" id="1.50.10.10:FF:000037">
    <property type="entry name" value="alpha-1,2-Mannosidase"/>
    <property type="match status" value="1"/>
</dbReference>
<dbReference type="UniPathway" id="UPA00378"/>
<dbReference type="Proteomes" id="UP000291422">
    <property type="component" value="Unassembled WGS sequence"/>
</dbReference>
<keyword evidence="4 9" id="KW-0378">Hydrolase</keyword>
<proteinExistence type="inferred from homology"/>
<feature type="active site" evidence="6">
    <location>
        <position position="341"/>
    </location>
</feature>
<dbReference type="PANTHER" id="PTHR11742:SF29">
    <property type="entry name" value="ALPHA-1,2-MANNOSIDASE"/>
    <property type="match status" value="1"/>
</dbReference>
<protein>
    <recommendedName>
        <fullName evidence="9">alpha-1,2-Mannosidase</fullName>
        <ecNumber evidence="9">3.2.1.-</ecNumber>
    </recommendedName>
</protein>
<dbReference type="STRING" id="5599.A0A177DWI0"/>
<reference evidence="13" key="3">
    <citation type="journal article" date="2019" name="J. ISSAAS">
        <title>Genomics, evolutionary history and diagnostics of the Alternaria alternata species group including apple and Asian pear pathotypes.</title>
        <authorList>
            <person name="Armitage A.D."/>
            <person name="Cockerton H.M."/>
            <person name="Sreenivasaprasad S."/>
            <person name="Woodhall J."/>
            <person name="Lane C."/>
            <person name="Harrison R.J."/>
            <person name="Clarkson J.P."/>
        </authorList>
    </citation>
    <scope>NUCLEOTIDE SEQUENCE</scope>
    <source>
        <strain evidence="13">FERA 1177</strain>
    </source>
</reference>
<dbReference type="VEuPathDB" id="FungiDB:CC77DRAFT_1017702"/>
<keyword evidence="5 8" id="KW-1015">Disulfide bond</keyword>
<feature type="disulfide bond" evidence="8">
    <location>
        <begin position="415"/>
        <end position="444"/>
    </location>
</feature>
<dbReference type="GO" id="GO:0004571">
    <property type="term" value="F:mannosyl-oligosaccharide 1,2-alpha-mannosidase activity"/>
    <property type="evidence" value="ECO:0007669"/>
    <property type="project" value="InterPro"/>
</dbReference>
<sequence length="639" mass="72767">MRRIKVPRGTPYRRPMSKQHKRSLVYALLSAVAFGGYYWLYAQPIDVFAVPFREHEAYMHDGSSLAFLKSEQSYDWREAPFVNKIASYIPLPTTAPHKLPRVQSEHFPETSSQRKQREKRRVAVRDEFKHSWDSYREFAWAQDELRPVTAEGEESFGGWGATLVDSLDTLWIMGLRDEFDEAVEAVAAIDFGKTNLTTVSVFETTIRYLGGLLSAYDMSGKPILLKKAIQLGEMLYRAFDTTNNTPLGWLHVENTKAIGRTAFTAESNICFACLGSLTMEFTRLAQVTSEPKYYDAVARITIMMDRAQDNTRLPGLWPTMVNAAKEEFNQSRFFSIGALADSTYEYFPKMHALLGGVEPAYEKMYRDSAEMIDAYMLFRPMVPDSAHGEDLLLCGDVFTHGEDARLDPTMQHLTCFIGGMFGLAGRLFSDPDHVDLGAKLTKGCIYAYSATPTGIMPETFDIVPCDSRKSCPWNQTAWEVGAMHHYSSKYVAHFNDAVEKYKIPPGFTNIRDKRYLLRPEAIESVFIMYRITGDRQYLDDAWDMFTSIVAATRTPYANGQVRDVTFVASKAPGRGYKSVPGVGDVPYTHEDNIENKMESFWTAETLKYFYLIFSTPDMISLDDWVFNTEAHPFRRPKSR</sequence>
<evidence type="ECO:0000256" key="1">
    <source>
        <dbReference type="ARBA" id="ARBA00001913"/>
    </source>
</evidence>
<dbReference type="KEGG" id="aalt:CC77DRAFT_1017702"/>
<dbReference type="InterPro" id="IPR012341">
    <property type="entry name" value="6hp_glycosidase-like_sf"/>
</dbReference>
<dbReference type="EMBL" id="PDXD01000054">
    <property type="protein sequence ID" value="RYN67361.1"/>
    <property type="molecule type" value="Genomic_DNA"/>
</dbReference>
<dbReference type="Proteomes" id="UP000077248">
    <property type="component" value="Unassembled WGS sequence"/>
</dbReference>
<evidence type="ECO:0000256" key="11">
    <source>
        <dbReference type="SAM" id="Phobius"/>
    </source>
</evidence>
<dbReference type="Pfam" id="PF01532">
    <property type="entry name" value="Glyco_hydro_47"/>
    <property type="match status" value="1"/>
</dbReference>
<evidence type="ECO:0000256" key="4">
    <source>
        <dbReference type="ARBA" id="ARBA00022801"/>
    </source>
</evidence>
<evidence type="ECO:0000313" key="15">
    <source>
        <dbReference type="Proteomes" id="UP000291422"/>
    </source>
</evidence>
<feature type="region of interest" description="Disordered" evidence="10">
    <location>
        <begin position="99"/>
        <end position="119"/>
    </location>
</feature>
<feature type="active site" description="Proton donor" evidence="6">
    <location>
        <position position="203"/>
    </location>
</feature>
<evidence type="ECO:0000313" key="13">
    <source>
        <dbReference type="EMBL" id="RYN67361.1"/>
    </source>
</evidence>
<dbReference type="Gene3D" id="1.50.10.10">
    <property type="match status" value="1"/>
</dbReference>
<dbReference type="GeneID" id="29110055"/>
<dbReference type="PRINTS" id="PR00747">
    <property type="entry name" value="GLYHDRLASE47"/>
</dbReference>
<feature type="active site" description="Proton donor" evidence="6">
    <location>
        <position position="458"/>
    </location>
</feature>
<accession>A0A177DWI0</accession>
<keyword evidence="7" id="KW-0479">Metal-binding</keyword>
<dbReference type="InterPro" id="IPR036026">
    <property type="entry name" value="Seven-hairpin_glycosidases"/>
</dbReference>
<dbReference type="RefSeq" id="XP_018389516.1">
    <property type="nucleotide sequence ID" value="XM_018524461.1"/>
</dbReference>
<dbReference type="GO" id="GO:0036503">
    <property type="term" value="P:ERAD pathway"/>
    <property type="evidence" value="ECO:0007669"/>
    <property type="project" value="UniProtKB-ARBA"/>
</dbReference>
<dbReference type="GO" id="GO:0016020">
    <property type="term" value="C:membrane"/>
    <property type="evidence" value="ECO:0007669"/>
    <property type="project" value="InterPro"/>
</dbReference>
<feature type="active site" evidence="6">
    <location>
        <position position="520"/>
    </location>
</feature>
<dbReference type="GO" id="GO:0005509">
    <property type="term" value="F:calcium ion binding"/>
    <property type="evidence" value="ECO:0007669"/>
    <property type="project" value="InterPro"/>
</dbReference>
<comment type="cofactor">
    <cofactor evidence="1 7">
        <name>Ca(2+)</name>
        <dbReference type="ChEBI" id="CHEBI:29108"/>
    </cofactor>
</comment>
<feature type="binding site" evidence="7">
    <location>
        <position position="628"/>
    </location>
    <ligand>
        <name>Ca(2+)</name>
        <dbReference type="ChEBI" id="CHEBI:29108"/>
    </ligand>
</feature>
<keyword evidence="14" id="KW-1185">Reference proteome</keyword>
<evidence type="ECO:0000256" key="8">
    <source>
        <dbReference type="PIRSR" id="PIRSR601382-3"/>
    </source>
</evidence>
<evidence type="ECO:0000256" key="5">
    <source>
        <dbReference type="ARBA" id="ARBA00023157"/>
    </source>
</evidence>
<feature type="transmembrane region" description="Helical" evidence="11">
    <location>
        <begin position="23"/>
        <end position="41"/>
    </location>
</feature>
<dbReference type="PANTHER" id="PTHR11742">
    <property type="entry name" value="MANNOSYL-OLIGOSACCHARIDE ALPHA-1,2-MANNOSIDASE-RELATED"/>
    <property type="match status" value="1"/>
</dbReference>
<evidence type="ECO:0000256" key="7">
    <source>
        <dbReference type="PIRSR" id="PIRSR601382-2"/>
    </source>
</evidence>
<dbReference type="GO" id="GO:0005975">
    <property type="term" value="P:carbohydrate metabolic process"/>
    <property type="evidence" value="ECO:0007669"/>
    <property type="project" value="InterPro"/>
</dbReference>
<keyword evidence="7" id="KW-0106">Calcium</keyword>
<evidence type="ECO:0000256" key="6">
    <source>
        <dbReference type="PIRSR" id="PIRSR601382-1"/>
    </source>
</evidence>
<dbReference type="SUPFAM" id="SSF48225">
    <property type="entry name" value="Seven-hairpin glycosidases"/>
    <property type="match status" value="1"/>
</dbReference>
<dbReference type="InterPro" id="IPR050749">
    <property type="entry name" value="Glycosyl_Hydrolase_47"/>
</dbReference>
<evidence type="ECO:0000313" key="14">
    <source>
        <dbReference type="Proteomes" id="UP000077248"/>
    </source>
</evidence>
<comment type="pathway">
    <text evidence="2">Protein modification; protein glycosylation.</text>
</comment>
<name>A0A177DWI0_ALTAL</name>
<reference evidence="15" key="2">
    <citation type="journal article" date="2019" name="bioRxiv">
        <title>Genomics, evolutionary history and diagnostics of the Alternaria alternata species group including apple and Asian pear pathotypes.</title>
        <authorList>
            <person name="Armitage A.D."/>
            <person name="Cockerton H.M."/>
            <person name="Sreenivasaprasad S."/>
            <person name="Woodhall J.W."/>
            <person name="Lane C.R."/>
            <person name="Harrison R.J."/>
            <person name="Clarkson J.P."/>
        </authorList>
    </citation>
    <scope>NUCLEOTIDE SEQUENCE [LARGE SCALE GENOMIC DNA]</scope>
    <source>
        <strain evidence="15">FERA 1177</strain>
    </source>
</reference>
<keyword evidence="9" id="KW-0326">Glycosidase</keyword>
<reference evidence="12 14" key="1">
    <citation type="submission" date="2016-05" db="EMBL/GenBank/DDBJ databases">
        <title>Comparative analysis of secretome profiles of manganese(II)-oxidizing ascomycete fungi.</title>
        <authorList>
            <consortium name="DOE Joint Genome Institute"/>
            <person name="Zeiner C.A."/>
            <person name="Purvine S.O."/>
            <person name="Zink E.M."/>
            <person name="Wu S."/>
            <person name="Pasa-Tolic L."/>
            <person name="Chaput D.L."/>
            <person name="Haridas S."/>
            <person name="Grigoriev I.V."/>
            <person name="Santelli C.M."/>
            <person name="Hansel C.M."/>
        </authorList>
    </citation>
    <scope>NUCLEOTIDE SEQUENCE [LARGE SCALE GENOMIC DNA]</scope>
    <source>
        <strain evidence="12 14">SRC1lrK2f</strain>
    </source>
</reference>
<dbReference type="OMA" id="NICFACL"/>
<dbReference type="EC" id="3.2.1.-" evidence="9"/>
<evidence type="ECO:0000313" key="12">
    <source>
        <dbReference type="EMBL" id="OAG24095.1"/>
    </source>
</evidence>
<keyword evidence="11" id="KW-0812">Transmembrane</keyword>
<comment type="similarity">
    <text evidence="3 9">Belongs to the glycosyl hydrolase 47 family.</text>
</comment>
<dbReference type="EMBL" id="KV441472">
    <property type="protein sequence ID" value="OAG24095.1"/>
    <property type="molecule type" value="Genomic_DNA"/>
</dbReference>